<dbReference type="AlphaFoldDB" id="A0AAD6G642"/>
<dbReference type="Proteomes" id="UP001213681">
    <property type="component" value="Unassembled WGS sequence"/>
</dbReference>
<reference evidence="2" key="2">
    <citation type="journal article" date="2023" name="IMA Fungus">
        <title>Comparative genomic study of the Penicillium genus elucidates a diverse pangenome and 15 lateral gene transfer events.</title>
        <authorList>
            <person name="Petersen C."/>
            <person name="Sorensen T."/>
            <person name="Nielsen M.R."/>
            <person name="Sondergaard T.E."/>
            <person name="Sorensen J.L."/>
            <person name="Fitzpatrick D.A."/>
            <person name="Frisvad J.C."/>
            <person name="Nielsen K.L."/>
        </authorList>
    </citation>
    <scope>NUCLEOTIDE SEQUENCE</scope>
    <source>
        <strain evidence="2">IBT 16125</strain>
    </source>
</reference>
<accession>A0AAD6G642</accession>
<protein>
    <submittedName>
        <fullName evidence="2">Uncharacterized protein</fullName>
    </submittedName>
</protein>
<keyword evidence="3" id="KW-1185">Reference proteome</keyword>
<feature type="region of interest" description="Disordered" evidence="1">
    <location>
        <begin position="16"/>
        <end position="64"/>
    </location>
</feature>
<name>A0AAD6G642_9EURO</name>
<comment type="caution">
    <text evidence="2">The sequence shown here is derived from an EMBL/GenBank/DDBJ whole genome shotgun (WGS) entry which is preliminary data.</text>
</comment>
<feature type="compositionally biased region" description="Low complexity" evidence="1">
    <location>
        <begin position="41"/>
        <end position="57"/>
    </location>
</feature>
<evidence type="ECO:0000313" key="2">
    <source>
        <dbReference type="EMBL" id="KAJ5461109.1"/>
    </source>
</evidence>
<reference evidence="2" key="1">
    <citation type="submission" date="2022-12" db="EMBL/GenBank/DDBJ databases">
        <authorList>
            <person name="Petersen C."/>
        </authorList>
    </citation>
    <scope>NUCLEOTIDE SEQUENCE</scope>
    <source>
        <strain evidence="2">IBT 16125</strain>
    </source>
</reference>
<sequence>MCLLLPFLYTKKKQSDRAKAASLAEGPRPVTDGYADTRSLGQPQMGQPQMGQPHMVQSGPYEVS</sequence>
<dbReference type="RefSeq" id="XP_056770151.1">
    <property type="nucleotide sequence ID" value="XM_056906044.1"/>
</dbReference>
<dbReference type="EMBL" id="JAPVEA010000002">
    <property type="protein sequence ID" value="KAJ5461109.1"/>
    <property type="molecule type" value="Genomic_DNA"/>
</dbReference>
<gene>
    <name evidence="2" type="ORF">N7458_002661</name>
</gene>
<evidence type="ECO:0000256" key="1">
    <source>
        <dbReference type="SAM" id="MobiDB-lite"/>
    </source>
</evidence>
<proteinExistence type="predicted"/>
<evidence type="ECO:0000313" key="3">
    <source>
        <dbReference type="Proteomes" id="UP001213681"/>
    </source>
</evidence>
<dbReference type="GeneID" id="81596287"/>
<organism evidence="2 3">
    <name type="scientific">Penicillium daleae</name>
    <dbReference type="NCBI Taxonomy" id="63821"/>
    <lineage>
        <taxon>Eukaryota</taxon>
        <taxon>Fungi</taxon>
        <taxon>Dikarya</taxon>
        <taxon>Ascomycota</taxon>
        <taxon>Pezizomycotina</taxon>
        <taxon>Eurotiomycetes</taxon>
        <taxon>Eurotiomycetidae</taxon>
        <taxon>Eurotiales</taxon>
        <taxon>Aspergillaceae</taxon>
        <taxon>Penicillium</taxon>
    </lineage>
</organism>